<gene>
    <name evidence="2" type="ORF">FOZ76_18595</name>
</gene>
<feature type="region of interest" description="Disordered" evidence="1">
    <location>
        <begin position="54"/>
        <end position="91"/>
    </location>
</feature>
<name>A0A556AES4_9BURK</name>
<reference evidence="2 3" key="1">
    <citation type="submission" date="2019-07" db="EMBL/GenBank/DDBJ databases">
        <title>Qingshengfaniella alkalisoli gen. nov., sp. nov., isolated from saline soil.</title>
        <authorList>
            <person name="Xu L."/>
            <person name="Huang X.-X."/>
            <person name="Sun J.-Q."/>
        </authorList>
    </citation>
    <scope>NUCLEOTIDE SEQUENCE [LARGE SCALE GENOMIC DNA]</scope>
    <source>
        <strain evidence="2 3">DSM 27279</strain>
    </source>
</reference>
<organism evidence="2 3">
    <name type="scientific">Verticiella sediminum</name>
    <dbReference type="NCBI Taxonomy" id="1247510"/>
    <lineage>
        <taxon>Bacteria</taxon>
        <taxon>Pseudomonadati</taxon>
        <taxon>Pseudomonadota</taxon>
        <taxon>Betaproteobacteria</taxon>
        <taxon>Burkholderiales</taxon>
        <taxon>Alcaligenaceae</taxon>
        <taxon>Verticiella</taxon>
    </lineage>
</organism>
<evidence type="ECO:0000313" key="3">
    <source>
        <dbReference type="Proteomes" id="UP000318405"/>
    </source>
</evidence>
<sequence>MRTINTLTVMYDENEDRLHLALRCSDGHEQGLWLTQRLANLLLKVLTGRVAEKAAESERAHRRQGAPAQSRAAAGPAAASEPAQSMGAGGATHEAVPVEVLRSSPHGLVHTVNVVRHDNGLIHLVFRWDAEGAAALPLDSAALARVLDIFRLRYRSAGWSTEGVWVEGKGIPSLDAGMPPNATLH</sequence>
<dbReference type="AlphaFoldDB" id="A0A556AES4"/>
<keyword evidence="3" id="KW-1185">Reference proteome</keyword>
<feature type="compositionally biased region" description="Low complexity" evidence="1">
    <location>
        <begin position="65"/>
        <end position="85"/>
    </location>
</feature>
<dbReference type="OrthoDB" id="9795237at2"/>
<dbReference type="RefSeq" id="WP_143949793.1">
    <property type="nucleotide sequence ID" value="NZ_BAABMB010000006.1"/>
</dbReference>
<accession>A0A556AES4</accession>
<evidence type="ECO:0000313" key="2">
    <source>
        <dbReference type="EMBL" id="TSH91382.1"/>
    </source>
</evidence>
<protein>
    <submittedName>
        <fullName evidence="2">Uncharacterized protein</fullName>
    </submittedName>
</protein>
<dbReference type="Proteomes" id="UP000318405">
    <property type="component" value="Unassembled WGS sequence"/>
</dbReference>
<evidence type="ECO:0000256" key="1">
    <source>
        <dbReference type="SAM" id="MobiDB-lite"/>
    </source>
</evidence>
<comment type="caution">
    <text evidence="2">The sequence shown here is derived from an EMBL/GenBank/DDBJ whole genome shotgun (WGS) entry which is preliminary data.</text>
</comment>
<dbReference type="EMBL" id="VLTJ01000036">
    <property type="protein sequence ID" value="TSH91382.1"/>
    <property type="molecule type" value="Genomic_DNA"/>
</dbReference>
<proteinExistence type="predicted"/>